<feature type="domain" description="N-acetylmuramidase" evidence="2">
    <location>
        <begin position="88"/>
        <end position="259"/>
    </location>
</feature>
<dbReference type="Gene3D" id="1.10.101.10">
    <property type="entry name" value="PGBD-like superfamily/PGBD"/>
    <property type="match status" value="1"/>
</dbReference>
<organism evidence="3 4">
    <name type="scientific">Modicisalibacter ilicicola DSM 19980</name>
    <dbReference type="NCBI Taxonomy" id="1121942"/>
    <lineage>
        <taxon>Bacteria</taxon>
        <taxon>Pseudomonadati</taxon>
        <taxon>Pseudomonadota</taxon>
        <taxon>Gammaproteobacteria</taxon>
        <taxon>Oceanospirillales</taxon>
        <taxon>Halomonadaceae</taxon>
        <taxon>Modicisalibacter</taxon>
    </lineage>
</organism>
<evidence type="ECO:0000313" key="4">
    <source>
        <dbReference type="Proteomes" id="UP000184346"/>
    </source>
</evidence>
<dbReference type="RefSeq" id="WP_072821494.1">
    <property type="nucleotide sequence ID" value="NZ_FQUJ01000006.1"/>
</dbReference>
<evidence type="ECO:0000259" key="1">
    <source>
        <dbReference type="Pfam" id="PF01471"/>
    </source>
</evidence>
<gene>
    <name evidence="3" type="ORF">SAMN02745148_01577</name>
</gene>
<dbReference type="Proteomes" id="UP000184346">
    <property type="component" value="Unassembled WGS sequence"/>
</dbReference>
<name>A0A1M4Y487_9GAMM</name>
<dbReference type="InterPro" id="IPR036365">
    <property type="entry name" value="PGBD-like_sf"/>
</dbReference>
<dbReference type="STRING" id="1121942.SAMN02745148_01577"/>
<dbReference type="InterPro" id="IPR002477">
    <property type="entry name" value="Peptidoglycan-bd-like"/>
</dbReference>
<dbReference type="InterPro" id="IPR036366">
    <property type="entry name" value="PGBDSf"/>
</dbReference>
<evidence type="ECO:0000313" key="3">
    <source>
        <dbReference type="EMBL" id="SHF00525.1"/>
    </source>
</evidence>
<dbReference type="SUPFAM" id="SSF47090">
    <property type="entry name" value="PGBD-like"/>
    <property type="match status" value="1"/>
</dbReference>
<protein>
    <submittedName>
        <fullName evidence="3">Putative peptidoglycan binding domain-containing protein</fullName>
    </submittedName>
</protein>
<dbReference type="Pfam" id="PF11860">
    <property type="entry name" value="Muramidase"/>
    <property type="match status" value="1"/>
</dbReference>
<proteinExistence type="predicted"/>
<dbReference type="InterPro" id="IPR024408">
    <property type="entry name" value="Muramidase"/>
</dbReference>
<dbReference type="EMBL" id="FQUJ01000006">
    <property type="protein sequence ID" value="SHF00525.1"/>
    <property type="molecule type" value="Genomic_DNA"/>
</dbReference>
<keyword evidence="4" id="KW-1185">Reference proteome</keyword>
<dbReference type="OrthoDB" id="1523598at2"/>
<accession>A0A1M4Y487</accession>
<dbReference type="Pfam" id="PF01471">
    <property type="entry name" value="PG_binding_1"/>
    <property type="match status" value="1"/>
</dbReference>
<dbReference type="AlphaFoldDB" id="A0A1M4Y487"/>
<sequence length="267" mass="30121">MILKYGDHGYRVESLQRDLVRAGHDISVDGWFGENTEAAVRQVQFDHGLVLDGIAGPKTREALHKGTSNAKALRQLDLVLAAEYLGVEVATIMAVNEIESRGSGFHPTGEPVILFERHIMRRRLISHGINPVPYQQQQPNIVNDRAGGYFGGIREHDRLVKAYEIHVPAALESASWGLFQIMGFHWPRLGYDSATAFVTAMRQDEAAQLDAFVRFIEFNGPMHAALKRLDWRDFARRYNGPAYAKNDYDTRLAAAYRRHSQHLEIAA</sequence>
<feature type="domain" description="Peptidoglycan binding-like" evidence="1">
    <location>
        <begin position="9"/>
        <end position="63"/>
    </location>
</feature>
<evidence type="ECO:0000259" key="2">
    <source>
        <dbReference type="Pfam" id="PF11860"/>
    </source>
</evidence>
<reference evidence="3 4" key="1">
    <citation type="submission" date="2016-11" db="EMBL/GenBank/DDBJ databases">
        <authorList>
            <person name="Jaros S."/>
            <person name="Januszkiewicz K."/>
            <person name="Wedrychowicz H."/>
        </authorList>
    </citation>
    <scope>NUCLEOTIDE SEQUENCE [LARGE SCALE GENOMIC DNA]</scope>
    <source>
        <strain evidence="3 4">DSM 19980</strain>
    </source>
</reference>